<evidence type="ECO:0000313" key="2">
    <source>
        <dbReference type="EMBL" id="PIO55510.1"/>
    </source>
</evidence>
<accession>A0A2G9TDR9</accession>
<feature type="compositionally biased region" description="Basic and acidic residues" evidence="1">
    <location>
        <begin position="30"/>
        <end position="39"/>
    </location>
</feature>
<dbReference type="GO" id="GO:0003676">
    <property type="term" value="F:nucleic acid binding"/>
    <property type="evidence" value="ECO:0007669"/>
    <property type="project" value="InterPro"/>
</dbReference>
<dbReference type="Gene3D" id="3.30.420.10">
    <property type="entry name" value="Ribonuclease H-like superfamily/Ribonuclease H"/>
    <property type="match status" value="1"/>
</dbReference>
<proteinExistence type="predicted"/>
<dbReference type="AlphaFoldDB" id="A0A2G9TDR9"/>
<protein>
    <submittedName>
        <fullName evidence="2">Transposase</fullName>
    </submittedName>
</protein>
<gene>
    <name evidence="2" type="ORF">TELCIR_23102</name>
</gene>
<dbReference type="InterPro" id="IPR001888">
    <property type="entry name" value="Transposase_1"/>
</dbReference>
<sequence length="91" mass="10605">MPLVLGHHINERSKPFGNPKRKKQWLGRGQEPELAPKPDIHGRKAIPCIWCSHKGNVHFDMLDYDQTVTAKLYLQQLTYVNLQLCLQEWIS</sequence>
<dbReference type="OrthoDB" id="5847583at2759"/>
<reference evidence="2 3" key="1">
    <citation type="submission" date="2015-09" db="EMBL/GenBank/DDBJ databases">
        <title>Draft genome of the parasitic nematode Teladorsagia circumcincta isolate WARC Sus (inbred).</title>
        <authorList>
            <person name="Mitreva M."/>
        </authorList>
    </citation>
    <scope>NUCLEOTIDE SEQUENCE [LARGE SCALE GENOMIC DNA]</scope>
    <source>
        <strain evidence="2 3">S</strain>
    </source>
</reference>
<dbReference type="InterPro" id="IPR036397">
    <property type="entry name" value="RNaseH_sf"/>
</dbReference>
<feature type="non-terminal residue" evidence="2">
    <location>
        <position position="91"/>
    </location>
</feature>
<dbReference type="Proteomes" id="UP000230423">
    <property type="component" value="Unassembled WGS sequence"/>
</dbReference>
<organism evidence="2 3">
    <name type="scientific">Teladorsagia circumcincta</name>
    <name type="common">Brown stomach worm</name>
    <name type="synonym">Ostertagia circumcincta</name>
    <dbReference type="NCBI Taxonomy" id="45464"/>
    <lineage>
        <taxon>Eukaryota</taxon>
        <taxon>Metazoa</taxon>
        <taxon>Ecdysozoa</taxon>
        <taxon>Nematoda</taxon>
        <taxon>Chromadorea</taxon>
        <taxon>Rhabditida</taxon>
        <taxon>Rhabditina</taxon>
        <taxon>Rhabditomorpha</taxon>
        <taxon>Strongyloidea</taxon>
        <taxon>Trichostrongylidae</taxon>
        <taxon>Teladorsagia</taxon>
    </lineage>
</organism>
<evidence type="ECO:0000313" key="3">
    <source>
        <dbReference type="Proteomes" id="UP000230423"/>
    </source>
</evidence>
<dbReference type="EMBL" id="KZ385684">
    <property type="protein sequence ID" value="PIO55510.1"/>
    <property type="molecule type" value="Genomic_DNA"/>
</dbReference>
<keyword evidence="3" id="KW-1185">Reference proteome</keyword>
<feature type="region of interest" description="Disordered" evidence="1">
    <location>
        <begin position="1"/>
        <end position="39"/>
    </location>
</feature>
<evidence type="ECO:0000256" key="1">
    <source>
        <dbReference type="SAM" id="MobiDB-lite"/>
    </source>
</evidence>
<name>A0A2G9TDR9_TELCI</name>
<dbReference type="Pfam" id="PF01359">
    <property type="entry name" value="Transposase_1"/>
    <property type="match status" value="1"/>
</dbReference>